<keyword evidence="3" id="KW-0808">Transferase</keyword>
<evidence type="ECO:0000259" key="2">
    <source>
        <dbReference type="Pfam" id="PF00561"/>
    </source>
</evidence>
<name>A0A194X5W4_MOLSC</name>
<proteinExistence type="inferred from homology"/>
<evidence type="ECO:0000313" key="3">
    <source>
        <dbReference type="EMBL" id="KUJ15187.1"/>
    </source>
</evidence>
<dbReference type="Proteomes" id="UP000070700">
    <property type="component" value="Unassembled WGS sequence"/>
</dbReference>
<dbReference type="STRING" id="149040.A0A194X5W4"/>
<dbReference type="GO" id="GO:0016747">
    <property type="term" value="F:acyltransferase activity, transferring groups other than amino-acyl groups"/>
    <property type="evidence" value="ECO:0007669"/>
    <property type="project" value="InterPro"/>
</dbReference>
<protein>
    <submittedName>
        <fullName evidence="3">Homoserine acetyltransferase</fullName>
    </submittedName>
</protein>
<dbReference type="KEGG" id="psco:LY89DRAFT_698080"/>
<dbReference type="InterPro" id="IPR000073">
    <property type="entry name" value="AB_hydrolase_1"/>
</dbReference>
<dbReference type="Gene3D" id="3.40.50.1820">
    <property type="entry name" value="alpha/beta hydrolase"/>
    <property type="match status" value="1"/>
</dbReference>
<evidence type="ECO:0000313" key="4">
    <source>
        <dbReference type="Proteomes" id="UP000070700"/>
    </source>
</evidence>
<dbReference type="Pfam" id="PF00561">
    <property type="entry name" value="Abhydrolase_1"/>
    <property type="match status" value="1"/>
</dbReference>
<dbReference type="OrthoDB" id="9972683at2759"/>
<comment type="similarity">
    <text evidence="1">Belongs to the AB hydrolase superfamily. MetX family.</text>
</comment>
<dbReference type="AlphaFoldDB" id="A0A194X5W4"/>
<sequence>MSLLCGTPANLAFPAKLAFRTFGDASNPAILLPTCFNGKIPETLSFLYSNEDSSDAVLSPSKYFIIISGLLGGGESSSPSNTPEPFHGPNLPRTTYEDNVRFQHALCQKLGVRKLFAYIGFSMGGQQAYHMSTLFPDFVQNMICLAGSARTSWHSQVVLQTLSQALLSSPDFRDGQYTEPPMQGLKAMDRIFATWAFSSAWYRQRRWEAAGYGNLEEYLDDWWSGDGEANDLLAMLWTWQNGDISVYYPEDGGDLEKTLGRIKARCLVMPSSTDQFCAIKDSEEEVKSLKYREFRCVQSVYGHLAGGGMGTKEDTDFLVQEIRRFLAAGKTNDD</sequence>
<dbReference type="InterPro" id="IPR029058">
    <property type="entry name" value="AB_hydrolase_fold"/>
</dbReference>
<feature type="domain" description="AB hydrolase-1" evidence="2">
    <location>
        <begin position="56"/>
        <end position="177"/>
    </location>
</feature>
<dbReference type="PANTHER" id="PTHR32268">
    <property type="entry name" value="HOMOSERINE O-ACETYLTRANSFERASE"/>
    <property type="match status" value="1"/>
</dbReference>
<dbReference type="PANTHER" id="PTHR32268:SF15">
    <property type="entry name" value="HOMOSERINE ACETYLTRANSFERASE FAMILY PROTEIN (AFU_ORTHOLOGUE AFUA_1G15350)"/>
    <property type="match status" value="1"/>
</dbReference>
<dbReference type="EMBL" id="KQ947418">
    <property type="protein sequence ID" value="KUJ15187.1"/>
    <property type="molecule type" value="Genomic_DNA"/>
</dbReference>
<reference evidence="3 4" key="1">
    <citation type="submission" date="2015-10" db="EMBL/GenBank/DDBJ databases">
        <title>Full genome of DAOMC 229536 Phialocephala scopiformis, a fungal endophyte of spruce producing the potent anti-insectan compound rugulosin.</title>
        <authorList>
            <consortium name="DOE Joint Genome Institute"/>
            <person name="Walker A.K."/>
            <person name="Frasz S.L."/>
            <person name="Seifert K.A."/>
            <person name="Miller J.D."/>
            <person name="Mondo S.J."/>
            <person name="Labutti K."/>
            <person name="Lipzen A."/>
            <person name="Dockter R."/>
            <person name="Kennedy M."/>
            <person name="Grigoriev I.V."/>
            <person name="Spatafora J.W."/>
        </authorList>
    </citation>
    <scope>NUCLEOTIDE SEQUENCE [LARGE SCALE GENOMIC DNA]</scope>
    <source>
        <strain evidence="3 4">CBS 120377</strain>
    </source>
</reference>
<dbReference type="SUPFAM" id="SSF53474">
    <property type="entry name" value="alpha/beta-Hydrolases"/>
    <property type="match status" value="1"/>
</dbReference>
<gene>
    <name evidence="3" type="ORF">LY89DRAFT_698080</name>
</gene>
<accession>A0A194X5W4</accession>
<organism evidence="3 4">
    <name type="scientific">Mollisia scopiformis</name>
    <name type="common">Conifer needle endophyte fungus</name>
    <name type="synonym">Phialocephala scopiformis</name>
    <dbReference type="NCBI Taxonomy" id="149040"/>
    <lineage>
        <taxon>Eukaryota</taxon>
        <taxon>Fungi</taxon>
        <taxon>Dikarya</taxon>
        <taxon>Ascomycota</taxon>
        <taxon>Pezizomycotina</taxon>
        <taxon>Leotiomycetes</taxon>
        <taxon>Helotiales</taxon>
        <taxon>Mollisiaceae</taxon>
        <taxon>Mollisia</taxon>
    </lineage>
</organism>
<dbReference type="GeneID" id="28826680"/>
<dbReference type="InterPro" id="IPR008220">
    <property type="entry name" value="HAT_MetX-like"/>
</dbReference>
<dbReference type="RefSeq" id="XP_018069542.1">
    <property type="nucleotide sequence ID" value="XM_018216954.1"/>
</dbReference>
<dbReference type="InParanoid" id="A0A194X5W4"/>
<keyword evidence="4" id="KW-1185">Reference proteome</keyword>
<evidence type="ECO:0000256" key="1">
    <source>
        <dbReference type="ARBA" id="ARBA00006886"/>
    </source>
</evidence>